<dbReference type="PANTHER" id="PTHR43317:SF3">
    <property type="entry name" value="BLR2883 PROTEIN"/>
    <property type="match status" value="1"/>
</dbReference>
<keyword evidence="4" id="KW-1185">Reference proteome</keyword>
<evidence type="ECO:0000313" key="4">
    <source>
        <dbReference type="Proteomes" id="UP000316921"/>
    </source>
</evidence>
<dbReference type="Gene3D" id="1.20.1250.20">
    <property type="entry name" value="MFS general substrate transporter like domains"/>
    <property type="match status" value="1"/>
</dbReference>
<dbReference type="Proteomes" id="UP000316921">
    <property type="component" value="Chromosome"/>
</dbReference>
<dbReference type="Pfam" id="PF01564">
    <property type="entry name" value="Spermine_synth"/>
    <property type="match status" value="1"/>
</dbReference>
<dbReference type="KEGG" id="pbap:Pla133_24510"/>
<keyword evidence="2" id="KW-0812">Transmembrane</keyword>
<protein>
    <submittedName>
        <fullName evidence="3">Spermidine synthase</fullName>
        <ecNumber evidence="3">2.5.1.16</ecNumber>
    </submittedName>
</protein>
<feature type="transmembrane region" description="Helical" evidence="2">
    <location>
        <begin position="142"/>
        <end position="162"/>
    </location>
</feature>
<feature type="transmembrane region" description="Helical" evidence="2">
    <location>
        <begin position="68"/>
        <end position="90"/>
    </location>
</feature>
<evidence type="ECO:0000313" key="3">
    <source>
        <dbReference type="EMBL" id="QDU67369.1"/>
    </source>
</evidence>
<dbReference type="EC" id="2.5.1.16" evidence="3"/>
<feature type="transmembrane region" description="Helical" evidence="2">
    <location>
        <begin position="239"/>
        <end position="258"/>
    </location>
</feature>
<feature type="transmembrane region" description="Helical" evidence="2">
    <location>
        <begin position="168"/>
        <end position="190"/>
    </location>
</feature>
<feature type="transmembrane region" description="Helical" evidence="2">
    <location>
        <begin position="211"/>
        <end position="233"/>
    </location>
</feature>
<accession>A0A518BK69</accession>
<dbReference type="RefSeq" id="WP_419192409.1">
    <property type="nucleotide sequence ID" value="NZ_CP036287.1"/>
</dbReference>
<keyword evidence="1" id="KW-0620">Polyamine biosynthesis</keyword>
<evidence type="ECO:0000256" key="1">
    <source>
        <dbReference type="ARBA" id="ARBA00023115"/>
    </source>
</evidence>
<dbReference type="AlphaFoldDB" id="A0A518BK69"/>
<name>A0A518BK69_9BACT</name>
<dbReference type="EMBL" id="CP036287">
    <property type="protein sequence ID" value="QDU67369.1"/>
    <property type="molecule type" value="Genomic_DNA"/>
</dbReference>
<feature type="transmembrane region" description="Helical" evidence="2">
    <location>
        <begin position="370"/>
        <end position="389"/>
    </location>
</feature>
<dbReference type="InterPro" id="IPR029063">
    <property type="entry name" value="SAM-dependent_MTases_sf"/>
</dbReference>
<dbReference type="PANTHER" id="PTHR43317">
    <property type="entry name" value="THERMOSPERMINE SYNTHASE ACAULIS5"/>
    <property type="match status" value="1"/>
</dbReference>
<evidence type="ECO:0000256" key="2">
    <source>
        <dbReference type="SAM" id="Phobius"/>
    </source>
</evidence>
<proteinExistence type="predicted"/>
<feature type="transmembrane region" description="Helical" evidence="2">
    <location>
        <begin position="279"/>
        <end position="300"/>
    </location>
</feature>
<dbReference type="NCBIfam" id="NF037959">
    <property type="entry name" value="MFS_SpdSyn"/>
    <property type="match status" value="1"/>
</dbReference>
<organism evidence="3 4">
    <name type="scientific">Engelhardtia mirabilis</name>
    <dbReference type="NCBI Taxonomy" id="2528011"/>
    <lineage>
        <taxon>Bacteria</taxon>
        <taxon>Pseudomonadati</taxon>
        <taxon>Planctomycetota</taxon>
        <taxon>Planctomycetia</taxon>
        <taxon>Planctomycetia incertae sedis</taxon>
        <taxon>Engelhardtia</taxon>
    </lineage>
</organism>
<keyword evidence="2" id="KW-0472">Membrane</keyword>
<feature type="transmembrane region" description="Helical" evidence="2">
    <location>
        <begin position="320"/>
        <end position="349"/>
    </location>
</feature>
<dbReference type="Gene3D" id="3.40.50.150">
    <property type="entry name" value="Vaccinia Virus protein VP39"/>
    <property type="match status" value="1"/>
</dbReference>
<dbReference type="GO" id="GO:0006596">
    <property type="term" value="P:polyamine biosynthetic process"/>
    <property type="evidence" value="ECO:0007669"/>
    <property type="project" value="UniProtKB-KW"/>
</dbReference>
<sequence>MRPSDLVFFSSGLAALLYQVAWARLATRTLGADAFGAGVVVATFMGGMALGAMLAGRGPLARARRPERAFAAVVIAAALVATATAGLVGFPAGASRALDGTLTAALLLPTTLAMGATFPLMGRLTERESATLGARTSRFYGANTLGAATGAIVATFLALPWLGLRGTIFAGAAIDVLAALGALVLLAGPASDAPAGPARGRRPSVPGVSRLLLITGLLGGASLALEVVLTRLLVSLTGASVYAFGLVLAAYLVGLGLGARQGRLWLDGSRDPRPILARAGVGAVAAACAGLLLLGLQIGSGDVFEPLANRTPTKGGVTGMWLSQFILAAVALIPPAVAFGLALPAAIACAVRSSGTDAAEVDEPRLLARFYTWNTLGAALGAIAAAWLLLPGLGLRGATLAALAPAVLAWLLAPGVPGRNRLLTALGLTTLLALTFARRGAQEIDVVAKAVGPVCTAVVERMPDTDPAQLALRIDGKVVASSAPVDLRLQRLLAVIPAALHGRVETALVVGLGMGTTAGALAELESLEHLRVIELSQSVVDVGPAFEPWTGGLLDDPRLQLTIGDGRSWCARSRVEGGPRFDLVTADPIHPWTRGSSDLYAVDHFERLRDLLAPGGVASQWLPLYQLSTADVQTVVASWCAAFPRTSAWLTAYDLVLVGSNDPLRSIDELARGALPAGTATILGAIGVDSGADLAALRVADDTRLRAFAEGSRPMVENRPVLEFNAPKSFLAGFSEQVLLWAVEDGVAEGLPEPARDGARRLRQLVRDFVTDLPKGASAAAERFGERLLEAS</sequence>
<dbReference type="InterPro" id="IPR036259">
    <property type="entry name" value="MFS_trans_sf"/>
</dbReference>
<keyword evidence="2" id="KW-1133">Transmembrane helix</keyword>
<feature type="transmembrane region" description="Helical" evidence="2">
    <location>
        <begin position="35"/>
        <end position="56"/>
    </location>
</feature>
<reference evidence="3 4" key="1">
    <citation type="submission" date="2019-02" db="EMBL/GenBank/DDBJ databases">
        <title>Deep-cultivation of Planctomycetes and their phenomic and genomic characterization uncovers novel biology.</title>
        <authorList>
            <person name="Wiegand S."/>
            <person name="Jogler M."/>
            <person name="Boedeker C."/>
            <person name="Pinto D."/>
            <person name="Vollmers J."/>
            <person name="Rivas-Marin E."/>
            <person name="Kohn T."/>
            <person name="Peeters S.H."/>
            <person name="Heuer A."/>
            <person name="Rast P."/>
            <person name="Oberbeckmann S."/>
            <person name="Bunk B."/>
            <person name="Jeske O."/>
            <person name="Meyerdierks A."/>
            <person name="Storesund J.E."/>
            <person name="Kallscheuer N."/>
            <person name="Luecker S."/>
            <person name="Lage O.M."/>
            <person name="Pohl T."/>
            <person name="Merkel B.J."/>
            <person name="Hornburger P."/>
            <person name="Mueller R.-W."/>
            <person name="Bruemmer F."/>
            <person name="Labrenz M."/>
            <person name="Spormann A.M."/>
            <person name="Op den Camp H."/>
            <person name="Overmann J."/>
            <person name="Amann R."/>
            <person name="Jetten M.S.M."/>
            <person name="Mascher T."/>
            <person name="Medema M.H."/>
            <person name="Devos D.P."/>
            <person name="Kaster A.-K."/>
            <person name="Ovreas L."/>
            <person name="Rohde M."/>
            <person name="Galperin M.Y."/>
            <person name="Jogler C."/>
        </authorList>
    </citation>
    <scope>NUCLEOTIDE SEQUENCE [LARGE SCALE GENOMIC DNA]</scope>
    <source>
        <strain evidence="3 4">Pla133</strain>
    </source>
</reference>
<feature type="transmembrane region" description="Helical" evidence="2">
    <location>
        <begin position="102"/>
        <end position="121"/>
    </location>
</feature>
<keyword evidence="3" id="KW-0808">Transferase</keyword>
<dbReference type="SUPFAM" id="SSF53335">
    <property type="entry name" value="S-adenosyl-L-methionine-dependent methyltransferases"/>
    <property type="match status" value="1"/>
</dbReference>
<gene>
    <name evidence="3" type="primary">speE_1</name>
    <name evidence="3" type="ORF">Pla133_24510</name>
</gene>
<dbReference type="GO" id="GO:0004766">
    <property type="term" value="F:spermidine synthase activity"/>
    <property type="evidence" value="ECO:0007669"/>
    <property type="project" value="UniProtKB-EC"/>
</dbReference>
<dbReference type="SUPFAM" id="SSF103473">
    <property type="entry name" value="MFS general substrate transporter"/>
    <property type="match status" value="1"/>
</dbReference>